<evidence type="ECO:0000256" key="1">
    <source>
        <dbReference type="SAM" id="Phobius"/>
    </source>
</evidence>
<dbReference type="OrthoDB" id="9802901at2"/>
<dbReference type="GO" id="GO:0003676">
    <property type="term" value="F:nucleic acid binding"/>
    <property type="evidence" value="ECO:0007669"/>
    <property type="project" value="InterPro"/>
</dbReference>
<gene>
    <name evidence="3" type="ORF">FNU79_05285</name>
</gene>
<keyword evidence="3" id="KW-0378">Hydrolase</keyword>
<dbReference type="Proteomes" id="UP000316092">
    <property type="component" value="Unassembled WGS sequence"/>
</dbReference>
<dbReference type="AlphaFoldDB" id="A0A553V4A5"/>
<comment type="caution">
    <text evidence="3">The sequence shown here is derived from an EMBL/GenBank/DDBJ whole genome shotgun (WGS) entry which is preliminary data.</text>
</comment>
<keyword evidence="3" id="KW-0255">Endonuclease</keyword>
<dbReference type="Pfam" id="PF01844">
    <property type="entry name" value="HNH"/>
    <property type="match status" value="1"/>
</dbReference>
<dbReference type="InterPro" id="IPR002711">
    <property type="entry name" value="HNH"/>
</dbReference>
<dbReference type="GO" id="GO:0008270">
    <property type="term" value="F:zinc ion binding"/>
    <property type="evidence" value="ECO:0007669"/>
    <property type="project" value="InterPro"/>
</dbReference>
<dbReference type="EMBL" id="VKDB01000003">
    <property type="protein sequence ID" value="TSA87297.1"/>
    <property type="molecule type" value="Genomic_DNA"/>
</dbReference>
<protein>
    <submittedName>
        <fullName evidence="3">HNH endonuclease</fullName>
    </submittedName>
</protein>
<keyword evidence="1" id="KW-0812">Transmembrane</keyword>
<feature type="domain" description="HNH" evidence="2">
    <location>
        <begin position="73"/>
        <end position="125"/>
    </location>
</feature>
<name>A0A553V4A5_9DEIO</name>
<keyword evidence="1" id="KW-1133">Transmembrane helix</keyword>
<sequence>MRKENSPRKLVPDFQEREMPYRKQSYNRYYSKRVSRDVSREKTTNTRSLSLGIAGEFKIIEAKSRLVQQNGKCYYCGRKLSWYTRNHRADHKAIVEHYIPLSKGGRNHISNVVISCTSCNLSKSTKTGSEYMENRKRLGLKSYMPFHFSGSSADLYSRTVVKGNIFDYGFASHTVHTKGDSQGESVYENSLSYRRSTPTDKHLVLKNETPLREVFYGAIVNALKNLAILIGLIIAIFGLVYIICII</sequence>
<reference evidence="3 4" key="1">
    <citation type="submission" date="2019-07" db="EMBL/GenBank/DDBJ databases">
        <title>Deinococcus detaillus sp. nov., isolated from humus soil in Antarctica.</title>
        <authorList>
            <person name="Zhang K."/>
        </authorList>
    </citation>
    <scope>NUCLEOTIDE SEQUENCE [LARGE SCALE GENOMIC DNA]</scope>
    <source>
        <strain evidence="3 4">H1</strain>
    </source>
</reference>
<evidence type="ECO:0000313" key="3">
    <source>
        <dbReference type="EMBL" id="TSA87297.1"/>
    </source>
</evidence>
<dbReference type="Gene3D" id="1.10.30.50">
    <property type="match status" value="1"/>
</dbReference>
<keyword evidence="3" id="KW-0540">Nuclease</keyword>
<evidence type="ECO:0000313" key="4">
    <source>
        <dbReference type="Proteomes" id="UP000316092"/>
    </source>
</evidence>
<keyword evidence="4" id="KW-1185">Reference proteome</keyword>
<dbReference type="InterPro" id="IPR003615">
    <property type="entry name" value="HNH_nuc"/>
</dbReference>
<evidence type="ECO:0000259" key="2">
    <source>
        <dbReference type="Pfam" id="PF01844"/>
    </source>
</evidence>
<organism evidence="3 4">
    <name type="scientific">Deinococcus detaillensis</name>
    <dbReference type="NCBI Taxonomy" id="2592048"/>
    <lineage>
        <taxon>Bacteria</taxon>
        <taxon>Thermotogati</taxon>
        <taxon>Deinococcota</taxon>
        <taxon>Deinococci</taxon>
        <taxon>Deinococcales</taxon>
        <taxon>Deinococcaceae</taxon>
        <taxon>Deinococcus</taxon>
    </lineage>
</organism>
<proteinExistence type="predicted"/>
<keyword evidence="1" id="KW-0472">Membrane</keyword>
<accession>A0A553V4A5</accession>
<feature type="transmembrane region" description="Helical" evidence="1">
    <location>
        <begin position="226"/>
        <end position="245"/>
    </location>
</feature>
<dbReference type="CDD" id="cd00085">
    <property type="entry name" value="HNHc"/>
    <property type="match status" value="1"/>
</dbReference>
<dbReference type="GO" id="GO:0004519">
    <property type="term" value="F:endonuclease activity"/>
    <property type="evidence" value="ECO:0007669"/>
    <property type="project" value="UniProtKB-KW"/>
</dbReference>